<dbReference type="Pfam" id="PF05794">
    <property type="entry name" value="Tcp11"/>
    <property type="match status" value="1"/>
</dbReference>
<dbReference type="Proteomes" id="UP000515159">
    <property type="component" value="Chromosome 7"/>
</dbReference>
<dbReference type="RefSeq" id="XP_033808538.1">
    <property type="nucleotide sequence ID" value="XM_033952647.1"/>
</dbReference>
<dbReference type="CTD" id="255394"/>
<feature type="region of interest" description="Disordered" evidence="2">
    <location>
        <begin position="1"/>
        <end position="58"/>
    </location>
</feature>
<comment type="similarity">
    <text evidence="1">Belongs to the TCP11 family.</text>
</comment>
<organism evidence="3 6">
    <name type="scientific">Geotrypetes seraphini</name>
    <name type="common">Gaboon caecilian</name>
    <name type="synonym">Caecilia seraphini</name>
    <dbReference type="NCBI Taxonomy" id="260995"/>
    <lineage>
        <taxon>Eukaryota</taxon>
        <taxon>Metazoa</taxon>
        <taxon>Chordata</taxon>
        <taxon>Craniata</taxon>
        <taxon>Vertebrata</taxon>
        <taxon>Euteleostomi</taxon>
        <taxon>Amphibia</taxon>
        <taxon>Gymnophiona</taxon>
        <taxon>Geotrypetes</taxon>
    </lineage>
</organism>
<evidence type="ECO:0000313" key="4">
    <source>
        <dbReference type="RefSeq" id="XP_033808537.1"/>
    </source>
</evidence>
<dbReference type="KEGG" id="gsh:117363981"/>
<dbReference type="AlphaFoldDB" id="A0A6P8RSS4"/>
<dbReference type="GO" id="GO:0007165">
    <property type="term" value="P:signal transduction"/>
    <property type="evidence" value="ECO:0007669"/>
    <property type="project" value="TreeGrafter"/>
</dbReference>
<dbReference type="OrthoDB" id="276323at2759"/>
<feature type="compositionally biased region" description="Low complexity" evidence="2">
    <location>
        <begin position="16"/>
        <end position="58"/>
    </location>
</feature>
<dbReference type="RefSeq" id="XP_033808537.1">
    <property type="nucleotide sequence ID" value="XM_033952646.1"/>
</dbReference>
<feature type="compositionally biased region" description="Polar residues" evidence="2">
    <location>
        <begin position="1"/>
        <end position="11"/>
    </location>
</feature>
<evidence type="ECO:0000256" key="1">
    <source>
        <dbReference type="ARBA" id="ARBA00010954"/>
    </source>
</evidence>
<name>A0A6P8RSS4_GEOSA</name>
<dbReference type="InterPro" id="IPR008862">
    <property type="entry name" value="Tcp11"/>
</dbReference>
<reference evidence="4 5" key="1">
    <citation type="submission" date="2025-04" db="UniProtKB">
        <authorList>
            <consortium name="RefSeq"/>
        </authorList>
    </citation>
    <scope>IDENTIFICATION</scope>
</reference>
<dbReference type="PANTHER" id="PTHR12832">
    <property type="entry name" value="TESTIS-SPECIFIC PROTEIN PBS13 T-COMPLEX 11"/>
    <property type="match status" value="1"/>
</dbReference>
<dbReference type="PANTHER" id="PTHR12832:SF17">
    <property type="entry name" value="T-COMPLEX PROTEIN 11-LIKE PROTEIN 2"/>
    <property type="match status" value="1"/>
</dbReference>
<evidence type="ECO:0000256" key="2">
    <source>
        <dbReference type="SAM" id="MobiDB-lite"/>
    </source>
</evidence>
<evidence type="ECO:0000313" key="5">
    <source>
        <dbReference type="RefSeq" id="XP_033808538.1"/>
    </source>
</evidence>
<sequence length="505" mass="56746">MPLSNEKNSISEAMISDSDSSGLSESTASSSDYDSSRQSFTSDSSSKPSSPASSPPKSVTFDELMAAASDLSNMILAHEIVVNEKFHLEQIDLPEKSIESRVKEIVHKAFWDSLESELNEDPPEYEHAIKLFEEIKEILLSFLALGANRLRHQICEVLDIDFIRQQADHNAVDISGLANYVVNTMGKLCAPVRDEDVKKLKTTGSIVQLLRDIFHVLDLMKMDMINYTIQNLRPHLQRQIVDYERTKFQEILDKTPNALAQTTEWIKESMEDILSTSPDSNLSPTQVLNNGYLKLLQGDYQRRALPETLMTDETRLQELREKLNHVKVVACILLITHNIVGAATASIPEFAEKLKTITTILLEGMNKKMFDLKETLNTISIKMCFEINKFLTEKGFPTLTNETQASLMGQICSIGEEDNPICNLIDKRVLLYMKSLLCLPSAQSNMPNMPGGLAPVQIEMELIGTQYANIVNFNKQVYGPFYANILRKLLFSETSGKREAAPLTE</sequence>
<accession>A0A6P8RSS4</accession>
<protein>
    <submittedName>
        <fullName evidence="4 5">T-complex protein 11-like protein 2</fullName>
    </submittedName>
</protein>
<proteinExistence type="inferred from homology"/>
<evidence type="ECO:0000313" key="3">
    <source>
        <dbReference type="Proteomes" id="UP000515159"/>
    </source>
</evidence>
<keyword evidence="3" id="KW-1185">Reference proteome</keyword>
<dbReference type="RefSeq" id="XP_033808539.1">
    <property type="nucleotide sequence ID" value="XM_033952648.1"/>
</dbReference>
<gene>
    <name evidence="4 5 6" type="primary">TCP11L2</name>
</gene>
<dbReference type="GeneID" id="117363981"/>
<evidence type="ECO:0000313" key="6">
    <source>
        <dbReference type="RefSeq" id="XP_033808539.1"/>
    </source>
</evidence>